<dbReference type="GO" id="GO:0016740">
    <property type="term" value="F:transferase activity"/>
    <property type="evidence" value="ECO:0007669"/>
    <property type="project" value="UniProtKB-KW"/>
</dbReference>
<comment type="catalytic activity">
    <reaction evidence="1">
        <text>L-aspartyl-tRNA(Asn) + L-glutamine + ATP + H2O = L-asparaginyl-tRNA(Asn) + L-glutamate + ADP + phosphate + 2 H(+)</text>
        <dbReference type="Rhea" id="RHEA:14513"/>
        <dbReference type="Rhea" id="RHEA-COMP:9674"/>
        <dbReference type="Rhea" id="RHEA-COMP:9677"/>
        <dbReference type="ChEBI" id="CHEBI:15377"/>
        <dbReference type="ChEBI" id="CHEBI:15378"/>
        <dbReference type="ChEBI" id="CHEBI:29985"/>
        <dbReference type="ChEBI" id="CHEBI:30616"/>
        <dbReference type="ChEBI" id="CHEBI:43474"/>
        <dbReference type="ChEBI" id="CHEBI:58359"/>
        <dbReference type="ChEBI" id="CHEBI:78515"/>
        <dbReference type="ChEBI" id="CHEBI:78516"/>
        <dbReference type="ChEBI" id="CHEBI:456216"/>
    </reaction>
</comment>
<dbReference type="GO" id="GO:0006412">
    <property type="term" value="P:translation"/>
    <property type="evidence" value="ECO:0007669"/>
    <property type="project" value="UniProtKB-UniRule"/>
</dbReference>
<dbReference type="PANTHER" id="PTHR15004:SF0">
    <property type="entry name" value="GLUTAMYL-TRNA(GLN) AMIDOTRANSFERASE SUBUNIT C, MITOCHONDRIAL"/>
    <property type="match status" value="1"/>
</dbReference>
<reference evidence="2" key="1">
    <citation type="journal article" date="2020" name="mSystems">
        <title>Genome- and Community-Level Interaction Insights into Carbon Utilization and Element Cycling Functions of Hydrothermarchaeota in Hydrothermal Sediment.</title>
        <authorList>
            <person name="Zhou Z."/>
            <person name="Liu Y."/>
            <person name="Xu W."/>
            <person name="Pan J."/>
            <person name="Luo Z.H."/>
            <person name="Li M."/>
        </authorList>
    </citation>
    <scope>NUCLEOTIDE SEQUENCE [LARGE SCALE GENOMIC DNA]</scope>
    <source>
        <strain evidence="2">SpSt-500</strain>
    </source>
</reference>
<dbReference type="GO" id="GO:0050567">
    <property type="term" value="F:glutaminyl-tRNA synthase (glutamine-hydrolyzing) activity"/>
    <property type="evidence" value="ECO:0007669"/>
    <property type="project" value="UniProtKB-UniRule"/>
</dbReference>
<dbReference type="InterPro" id="IPR036113">
    <property type="entry name" value="Asp/Glu-ADT_sf_sub_c"/>
</dbReference>
<dbReference type="Gene3D" id="1.10.20.60">
    <property type="entry name" value="Glu-tRNAGln amidotransferase C subunit, N-terminal domain"/>
    <property type="match status" value="1"/>
</dbReference>
<dbReference type="SUPFAM" id="SSF141000">
    <property type="entry name" value="Glu-tRNAGln amidotransferase C subunit"/>
    <property type="match status" value="1"/>
</dbReference>
<comment type="subunit">
    <text evidence="1">Heterotrimer of A, B and C subunits.</text>
</comment>
<name>A0A832DNT4_9BACT</name>
<sequence>MSVTKKEVEKIAELAKLKFTEEELENFTHQMNEILKYMEKLNELNTENVQPLSHPIEAVNVFRDDKLKTSIETKEALKNAPLADENYFKVPKVIRDKSK</sequence>
<dbReference type="GO" id="GO:0006450">
    <property type="term" value="P:regulation of translational fidelity"/>
    <property type="evidence" value="ECO:0007669"/>
    <property type="project" value="InterPro"/>
</dbReference>
<keyword evidence="2" id="KW-0808">Transferase</keyword>
<dbReference type="GO" id="GO:0005524">
    <property type="term" value="F:ATP binding"/>
    <property type="evidence" value="ECO:0007669"/>
    <property type="project" value="UniProtKB-KW"/>
</dbReference>
<comment type="function">
    <text evidence="1">Allows the formation of correctly charged Asn-tRNA(Asn) or Gln-tRNA(Gln) through the transamidation of misacylated Asp-tRNA(Asn) or Glu-tRNA(Gln) in organisms which lack either or both of asparaginyl-tRNA or glutaminyl-tRNA synthetases. The reaction takes place in the presence of glutamine and ATP through an activated phospho-Asp-tRNA(Asn) or phospho-Glu-tRNA(Gln).</text>
</comment>
<keyword evidence="1" id="KW-0067">ATP-binding</keyword>
<dbReference type="NCBIfam" id="TIGR00135">
    <property type="entry name" value="gatC"/>
    <property type="match status" value="1"/>
</dbReference>
<dbReference type="GO" id="GO:0070681">
    <property type="term" value="P:glutaminyl-tRNAGln biosynthesis via transamidation"/>
    <property type="evidence" value="ECO:0007669"/>
    <property type="project" value="TreeGrafter"/>
</dbReference>
<comment type="catalytic activity">
    <reaction evidence="1">
        <text>L-glutamyl-tRNA(Gln) + L-glutamine + ATP + H2O = L-glutaminyl-tRNA(Gln) + L-glutamate + ADP + phosphate + H(+)</text>
        <dbReference type="Rhea" id="RHEA:17521"/>
        <dbReference type="Rhea" id="RHEA-COMP:9681"/>
        <dbReference type="Rhea" id="RHEA-COMP:9684"/>
        <dbReference type="ChEBI" id="CHEBI:15377"/>
        <dbReference type="ChEBI" id="CHEBI:15378"/>
        <dbReference type="ChEBI" id="CHEBI:29985"/>
        <dbReference type="ChEBI" id="CHEBI:30616"/>
        <dbReference type="ChEBI" id="CHEBI:43474"/>
        <dbReference type="ChEBI" id="CHEBI:58359"/>
        <dbReference type="ChEBI" id="CHEBI:78520"/>
        <dbReference type="ChEBI" id="CHEBI:78521"/>
        <dbReference type="ChEBI" id="CHEBI:456216"/>
    </reaction>
</comment>
<dbReference type="EC" id="6.3.5.-" evidence="1"/>
<protein>
    <recommendedName>
        <fullName evidence="1">Aspartyl/glutamyl-tRNA(Asn/Gln) amidotransferase subunit C</fullName>
        <shortName evidence="1">Asp/Glu-ADT subunit C</shortName>
        <ecNumber evidence="1">6.3.5.-</ecNumber>
    </recommendedName>
</protein>
<dbReference type="AlphaFoldDB" id="A0A832DNT4"/>
<gene>
    <name evidence="1 2" type="primary">gatC</name>
    <name evidence="2" type="ORF">ENS56_10650</name>
</gene>
<dbReference type="EMBL" id="DSVI01000018">
    <property type="protein sequence ID" value="HGT48486.1"/>
    <property type="molecule type" value="Genomic_DNA"/>
</dbReference>
<keyword evidence="1" id="KW-0436">Ligase</keyword>
<dbReference type="InterPro" id="IPR003837">
    <property type="entry name" value="GatC"/>
</dbReference>
<evidence type="ECO:0000256" key="1">
    <source>
        <dbReference type="HAMAP-Rule" id="MF_00122"/>
    </source>
</evidence>
<dbReference type="HAMAP" id="MF_00122">
    <property type="entry name" value="GatC"/>
    <property type="match status" value="1"/>
</dbReference>
<evidence type="ECO:0000313" key="2">
    <source>
        <dbReference type="EMBL" id="HGT48486.1"/>
    </source>
</evidence>
<comment type="similarity">
    <text evidence="1">Belongs to the GatC family.</text>
</comment>
<dbReference type="PANTHER" id="PTHR15004">
    <property type="entry name" value="GLUTAMYL-TRNA(GLN) AMIDOTRANSFERASE SUBUNIT C, MITOCHONDRIAL"/>
    <property type="match status" value="1"/>
</dbReference>
<organism evidence="2">
    <name type="scientific">Ignavibacterium album</name>
    <dbReference type="NCBI Taxonomy" id="591197"/>
    <lineage>
        <taxon>Bacteria</taxon>
        <taxon>Pseudomonadati</taxon>
        <taxon>Ignavibacteriota</taxon>
        <taxon>Ignavibacteria</taxon>
        <taxon>Ignavibacteriales</taxon>
        <taxon>Ignavibacteriaceae</taxon>
        <taxon>Ignavibacterium</taxon>
    </lineage>
</organism>
<accession>A0A832DNT4</accession>
<comment type="caution">
    <text evidence="2">The sequence shown here is derived from an EMBL/GenBank/DDBJ whole genome shotgun (WGS) entry which is preliminary data.</text>
</comment>
<proteinExistence type="inferred from homology"/>
<keyword evidence="1" id="KW-0648">Protein biosynthesis</keyword>
<dbReference type="Pfam" id="PF02686">
    <property type="entry name" value="GatC"/>
    <property type="match status" value="1"/>
</dbReference>
<keyword evidence="1" id="KW-0547">Nucleotide-binding</keyword>